<evidence type="ECO:0000256" key="5">
    <source>
        <dbReference type="ARBA" id="ARBA00022516"/>
    </source>
</evidence>
<feature type="domain" description="O-acyltransferase WSD1 C-terminal" evidence="13">
    <location>
        <begin position="317"/>
        <end position="463"/>
    </location>
</feature>
<sequence length="475" mass="51064">MPERLSPLDASFLFMEERTTAMTVGGVMTFETGADGAFDVDAFVRLIGERLALVPRYRQKVREVPGRLGLPVWVDDPDFDLSYHVRRSALPAPGSDVALRELVGRLLSRQLDRSRPLWEIYLVEGFEGHRLAVVTKTHHAMVDGLASMDIGAVLLDTTPTPRAVDADDWRPAREPSGLELAASAVVENMLRPRSALDAVARSAADVQQAVSSVRRSLGGLADAVRTARHGRPVGALNAPIGEQRRFGMARTSLFEHRVIRRRHGAGGGSVNDVILAVVAGALRRWLISRGEPIFPDSVVRAMVPVSVRGRRGAAVSGNQISAVFVELPVGIEDPVERLRTIAAQMEARKRFGRSAGTTAVVGLAGLTSPTVHQMGARLSSRLSSRLFNVVVTHVPGPPRPLYAMGARMRDMYPVVPLAHGQAVAIGVTSYDGTVCYGLNADRDALPDVDTLAAAIDDSLAELKEAPAAEAERTSG</sequence>
<comment type="caution">
    <text evidence="14">The sequence shown here is derived from an EMBL/GenBank/DDBJ whole genome shotgun (WGS) entry which is preliminary data.</text>
</comment>
<comment type="pathway">
    <text evidence="2">Lipid metabolism.</text>
</comment>
<evidence type="ECO:0000259" key="13">
    <source>
        <dbReference type="Pfam" id="PF06974"/>
    </source>
</evidence>
<keyword evidence="6 11" id="KW-0808">Transferase</keyword>
<protein>
    <recommendedName>
        <fullName evidence="4 11">Diacylglycerol O-acyltransferase</fullName>
        <ecNumber evidence="4 11">2.3.1.20</ecNumber>
    </recommendedName>
</protein>
<dbReference type="PANTHER" id="PTHR31650">
    <property type="entry name" value="O-ACYLTRANSFERASE (WSD1-LIKE) FAMILY PROTEIN"/>
    <property type="match status" value="1"/>
</dbReference>
<comment type="catalytic activity">
    <reaction evidence="10 11">
        <text>an acyl-CoA + a 1,2-diacyl-sn-glycerol = a triacyl-sn-glycerol + CoA</text>
        <dbReference type="Rhea" id="RHEA:10868"/>
        <dbReference type="ChEBI" id="CHEBI:17815"/>
        <dbReference type="ChEBI" id="CHEBI:57287"/>
        <dbReference type="ChEBI" id="CHEBI:58342"/>
        <dbReference type="ChEBI" id="CHEBI:64615"/>
        <dbReference type="EC" id="2.3.1.20"/>
    </reaction>
</comment>
<dbReference type="InterPro" id="IPR023213">
    <property type="entry name" value="CAT-like_dom_sf"/>
</dbReference>
<dbReference type="EMBL" id="BAABIC010000018">
    <property type="protein sequence ID" value="GAA4703387.1"/>
    <property type="molecule type" value="Genomic_DNA"/>
</dbReference>
<evidence type="ECO:0000256" key="8">
    <source>
        <dbReference type="ARBA" id="ARBA00023098"/>
    </source>
</evidence>
<comment type="similarity">
    <text evidence="3 11">Belongs to the long-chain O-acyltransferase family.</text>
</comment>
<dbReference type="InterPro" id="IPR009721">
    <property type="entry name" value="O-acyltransferase_WSD1_C"/>
</dbReference>
<evidence type="ECO:0000313" key="14">
    <source>
        <dbReference type="EMBL" id="GAA4703387.1"/>
    </source>
</evidence>
<evidence type="ECO:0000256" key="2">
    <source>
        <dbReference type="ARBA" id="ARBA00005189"/>
    </source>
</evidence>
<evidence type="ECO:0000256" key="3">
    <source>
        <dbReference type="ARBA" id="ARBA00009587"/>
    </source>
</evidence>
<keyword evidence="9 11" id="KW-0012">Acyltransferase</keyword>
<accession>A0ABP8XCG6</accession>
<dbReference type="NCBIfam" id="TIGR02946">
    <property type="entry name" value="acyl_WS_DGAT"/>
    <property type="match status" value="1"/>
</dbReference>
<evidence type="ECO:0000256" key="1">
    <source>
        <dbReference type="ARBA" id="ARBA00004771"/>
    </source>
</evidence>
<gene>
    <name evidence="14" type="ORF">GCM10023215_48600</name>
</gene>
<dbReference type="PANTHER" id="PTHR31650:SF1">
    <property type="entry name" value="WAX ESTER SYNTHASE_DIACYLGLYCEROL ACYLTRANSFERASE 4-RELATED"/>
    <property type="match status" value="1"/>
</dbReference>
<dbReference type="Gene3D" id="3.30.559.10">
    <property type="entry name" value="Chloramphenicol acetyltransferase-like domain"/>
    <property type="match status" value="1"/>
</dbReference>
<evidence type="ECO:0000259" key="12">
    <source>
        <dbReference type="Pfam" id="PF03007"/>
    </source>
</evidence>
<reference evidence="15" key="1">
    <citation type="journal article" date="2019" name="Int. J. Syst. Evol. Microbiol.">
        <title>The Global Catalogue of Microorganisms (GCM) 10K type strain sequencing project: providing services to taxonomists for standard genome sequencing and annotation.</title>
        <authorList>
            <consortium name="The Broad Institute Genomics Platform"/>
            <consortium name="The Broad Institute Genome Sequencing Center for Infectious Disease"/>
            <person name="Wu L."/>
            <person name="Ma J."/>
        </authorList>
    </citation>
    <scope>NUCLEOTIDE SEQUENCE [LARGE SCALE GENOMIC DNA]</scope>
    <source>
        <strain evidence="15">JCM 18055</strain>
    </source>
</reference>
<dbReference type="InterPro" id="IPR014292">
    <property type="entry name" value="Acyl_transf_WS/DGAT"/>
</dbReference>
<evidence type="ECO:0000256" key="4">
    <source>
        <dbReference type="ARBA" id="ARBA00013244"/>
    </source>
</evidence>
<dbReference type="Pfam" id="PF06974">
    <property type="entry name" value="WS_DGAT_C"/>
    <property type="match status" value="1"/>
</dbReference>
<proteinExistence type="inferred from homology"/>
<keyword evidence="5 11" id="KW-0444">Lipid biosynthesis</keyword>
<keyword evidence="8 11" id="KW-0443">Lipid metabolism</keyword>
<comment type="pathway">
    <text evidence="1 11">Glycerolipid metabolism; triacylglycerol biosynthesis.</text>
</comment>
<evidence type="ECO:0000256" key="9">
    <source>
        <dbReference type="ARBA" id="ARBA00023315"/>
    </source>
</evidence>
<organism evidence="14 15">
    <name type="scientific">Pseudonocardia yuanmonensis</name>
    <dbReference type="NCBI Taxonomy" id="1095914"/>
    <lineage>
        <taxon>Bacteria</taxon>
        <taxon>Bacillati</taxon>
        <taxon>Actinomycetota</taxon>
        <taxon>Actinomycetes</taxon>
        <taxon>Pseudonocardiales</taxon>
        <taxon>Pseudonocardiaceae</taxon>
        <taxon>Pseudonocardia</taxon>
    </lineage>
</organism>
<dbReference type="Proteomes" id="UP001500325">
    <property type="component" value="Unassembled WGS sequence"/>
</dbReference>
<evidence type="ECO:0000256" key="6">
    <source>
        <dbReference type="ARBA" id="ARBA00022679"/>
    </source>
</evidence>
<feature type="domain" description="O-acyltransferase WSD1-like N-terminal" evidence="12">
    <location>
        <begin position="5"/>
        <end position="274"/>
    </location>
</feature>
<name>A0ABP8XCG6_9PSEU</name>
<evidence type="ECO:0000313" key="15">
    <source>
        <dbReference type="Proteomes" id="UP001500325"/>
    </source>
</evidence>
<dbReference type="InterPro" id="IPR045034">
    <property type="entry name" value="O-acyltransferase_WSD1-like"/>
</dbReference>
<dbReference type="EC" id="2.3.1.20" evidence="4 11"/>
<evidence type="ECO:0000256" key="7">
    <source>
        <dbReference type="ARBA" id="ARBA00022798"/>
    </source>
</evidence>
<keyword evidence="15" id="KW-1185">Reference proteome</keyword>
<dbReference type="SUPFAM" id="SSF52777">
    <property type="entry name" value="CoA-dependent acyltransferases"/>
    <property type="match status" value="2"/>
</dbReference>
<keyword evidence="7 11" id="KW-0319">Glycerol metabolism</keyword>
<dbReference type="InterPro" id="IPR004255">
    <property type="entry name" value="O-acyltransferase_WSD1_N"/>
</dbReference>
<evidence type="ECO:0000256" key="11">
    <source>
        <dbReference type="RuleBase" id="RU361241"/>
    </source>
</evidence>
<dbReference type="RefSeq" id="WP_345383048.1">
    <property type="nucleotide sequence ID" value="NZ_BAABIC010000018.1"/>
</dbReference>
<evidence type="ECO:0000256" key="10">
    <source>
        <dbReference type="ARBA" id="ARBA00048109"/>
    </source>
</evidence>
<dbReference type="Pfam" id="PF03007">
    <property type="entry name" value="WS_DGAT_cat"/>
    <property type="match status" value="1"/>
</dbReference>